<name>A0A1B9BZM2_9PROT</name>
<accession>A0A1B9BZM2</accession>
<sequence length="77" mass="8161">MNTTGLAVLKKSSADLSTRIIDLERKVAGGGKVKPIRIRDSALAVDRLARDIHRVAVEVDILEGQILGVDQNAGGAK</sequence>
<gene>
    <name evidence="1" type="ORF">BBC27_09650</name>
</gene>
<comment type="caution">
    <text evidence="1">The sequence shown here is derived from an EMBL/GenBank/DDBJ whole genome shotgun (WGS) entry which is preliminary data.</text>
</comment>
<dbReference type="EMBL" id="MASQ01000078">
    <property type="protein sequence ID" value="OCB03103.1"/>
    <property type="molecule type" value="Genomic_DNA"/>
</dbReference>
<protein>
    <submittedName>
        <fullName evidence="1">Uncharacterized protein</fullName>
    </submittedName>
</protein>
<dbReference type="Proteomes" id="UP000093129">
    <property type="component" value="Unassembled WGS sequence"/>
</dbReference>
<dbReference type="AlphaFoldDB" id="A0A1B9BZM2"/>
<proteinExistence type="predicted"/>
<evidence type="ECO:0000313" key="1">
    <source>
        <dbReference type="EMBL" id="OCB03103.1"/>
    </source>
</evidence>
<dbReference type="RefSeq" id="WP_065413114.1">
    <property type="nucleotide sequence ID" value="NZ_MASQ01000078.1"/>
</dbReference>
<evidence type="ECO:0000313" key="2">
    <source>
        <dbReference type="Proteomes" id="UP000093129"/>
    </source>
</evidence>
<organism evidence="1 2">
    <name type="scientific">Acidithiobacillus ferrivorans</name>
    <dbReference type="NCBI Taxonomy" id="160808"/>
    <lineage>
        <taxon>Bacteria</taxon>
        <taxon>Pseudomonadati</taxon>
        <taxon>Pseudomonadota</taxon>
        <taxon>Acidithiobacillia</taxon>
        <taxon>Acidithiobacillales</taxon>
        <taxon>Acidithiobacillaceae</taxon>
        <taxon>Acidithiobacillus</taxon>
    </lineage>
</organism>
<reference evidence="1 2" key="1">
    <citation type="submission" date="2016-07" db="EMBL/GenBank/DDBJ databases">
        <title>Draft genome of a psychrotolerant acidophile Acidithiobacillus ferrivorans strain YL15.</title>
        <authorList>
            <person name="Peng T."/>
            <person name="Ma L."/>
            <person name="Nan M."/>
            <person name="An N."/>
            <person name="Wang M."/>
            <person name="Qiu G."/>
            <person name="Zeng W."/>
        </authorList>
    </citation>
    <scope>NUCLEOTIDE SEQUENCE [LARGE SCALE GENOMIC DNA]</scope>
    <source>
        <strain evidence="1 2">YL15</strain>
    </source>
</reference>